<name>A0ACB9M801_9MYRT</name>
<dbReference type="EMBL" id="CM042889">
    <property type="protein sequence ID" value="KAI4320413.1"/>
    <property type="molecule type" value="Genomic_DNA"/>
</dbReference>
<comment type="caution">
    <text evidence="1">The sequence shown here is derived from an EMBL/GenBank/DDBJ whole genome shotgun (WGS) entry which is preliminary data.</text>
</comment>
<protein>
    <submittedName>
        <fullName evidence="1">Uncharacterized protein</fullName>
    </submittedName>
</protein>
<evidence type="ECO:0000313" key="2">
    <source>
        <dbReference type="Proteomes" id="UP001057402"/>
    </source>
</evidence>
<reference evidence="2" key="1">
    <citation type="journal article" date="2023" name="Front. Plant Sci.">
        <title>Chromosomal-level genome assembly of Melastoma candidum provides insights into trichome evolution.</title>
        <authorList>
            <person name="Zhong Y."/>
            <person name="Wu W."/>
            <person name="Sun C."/>
            <person name="Zou P."/>
            <person name="Liu Y."/>
            <person name="Dai S."/>
            <person name="Zhou R."/>
        </authorList>
    </citation>
    <scope>NUCLEOTIDE SEQUENCE [LARGE SCALE GENOMIC DNA]</scope>
</reference>
<keyword evidence="2" id="KW-1185">Reference proteome</keyword>
<sequence>METTAGSGASVHAIIRASIHTFLKNYPYFNALTILVLLPYSALILLSRMRMVTTTLSILGLEMMPATTMVLQVAFTLTFLVMAKSEVIRCLGKHPQDQMFPSFFRPYVGLLKTQIWNSVLAITVSSTVSVLFSIAHQLSSTLKGFPSAGTMLFPILQAAIFYLIMINLSAINNISLVISGNDNCSPAVAISKACKLRKREPGILVTAALSNLGFTGVEALFRYRVITDHRSPGMPSSCGMIWEIFLISYMYSVVIILDMVACCLFLKRRSTEDHEEDEGDDAGYHVV</sequence>
<evidence type="ECO:0000313" key="1">
    <source>
        <dbReference type="EMBL" id="KAI4320413.1"/>
    </source>
</evidence>
<gene>
    <name evidence="1" type="ORF">MLD38_033897</name>
</gene>
<dbReference type="Proteomes" id="UP001057402">
    <property type="component" value="Chromosome 10"/>
</dbReference>
<accession>A0ACB9M801</accession>
<organism evidence="1 2">
    <name type="scientific">Melastoma candidum</name>
    <dbReference type="NCBI Taxonomy" id="119954"/>
    <lineage>
        <taxon>Eukaryota</taxon>
        <taxon>Viridiplantae</taxon>
        <taxon>Streptophyta</taxon>
        <taxon>Embryophyta</taxon>
        <taxon>Tracheophyta</taxon>
        <taxon>Spermatophyta</taxon>
        <taxon>Magnoliopsida</taxon>
        <taxon>eudicotyledons</taxon>
        <taxon>Gunneridae</taxon>
        <taxon>Pentapetalae</taxon>
        <taxon>rosids</taxon>
        <taxon>malvids</taxon>
        <taxon>Myrtales</taxon>
        <taxon>Melastomataceae</taxon>
        <taxon>Melastomatoideae</taxon>
        <taxon>Melastomateae</taxon>
        <taxon>Melastoma</taxon>
    </lineage>
</organism>
<proteinExistence type="predicted"/>